<dbReference type="CDD" id="cd01639">
    <property type="entry name" value="IMPase"/>
    <property type="match status" value="1"/>
</dbReference>
<name>A0A6J2UJG1_DROLE</name>
<dbReference type="PROSITE" id="PS00630">
    <property type="entry name" value="IMP_2"/>
    <property type="match status" value="1"/>
</dbReference>
<comment type="similarity">
    <text evidence="3 8">Belongs to the inositol monophosphatase superfamily.</text>
</comment>
<dbReference type="GO" id="GO:0007165">
    <property type="term" value="P:signal transduction"/>
    <property type="evidence" value="ECO:0007669"/>
    <property type="project" value="TreeGrafter"/>
</dbReference>
<protein>
    <recommendedName>
        <fullName evidence="8">Inositol-1-monophosphatase</fullName>
        <ecNumber evidence="8">3.1.3.25</ecNumber>
    </recommendedName>
</protein>
<keyword evidence="4 7" id="KW-0479">Metal-binding</keyword>
<dbReference type="AlphaFoldDB" id="A0A6J2UJG1"/>
<dbReference type="PANTHER" id="PTHR20854">
    <property type="entry name" value="INOSITOL MONOPHOSPHATASE"/>
    <property type="match status" value="1"/>
</dbReference>
<comment type="cofactor">
    <cofactor evidence="1 7 8">
        <name>Mg(2+)</name>
        <dbReference type="ChEBI" id="CHEBI:18420"/>
    </cofactor>
</comment>
<evidence type="ECO:0000256" key="3">
    <source>
        <dbReference type="ARBA" id="ARBA00009759"/>
    </source>
</evidence>
<dbReference type="PROSITE" id="PS00629">
    <property type="entry name" value="IMP_1"/>
    <property type="match status" value="1"/>
</dbReference>
<feature type="binding site" evidence="7">
    <location>
        <position position="74"/>
    </location>
    <ligand>
        <name>Mg(2+)</name>
        <dbReference type="ChEBI" id="CHEBI:18420"/>
        <label>1</label>
        <note>catalytic</note>
    </ligand>
</feature>
<keyword evidence="5 8" id="KW-0378">Hydrolase</keyword>
<evidence type="ECO:0000256" key="7">
    <source>
        <dbReference type="PIRSR" id="PIRSR600760-2"/>
    </source>
</evidence>
<dbReference type="InterPro" id="IPR020583">
    <property type="entry name" value="Inositol_monoP_metal-BS"/>
</dbReference>
<keyword evidence="9" id="KW-1185">Reference proteome</keyword>
<dbReference type="Gene3D" id="3.30.540.10">
    <property type="entry name" value="Fructose-1,6-Bisphosphatase, subunit A, domain 1"/>
    <property type="match status" value="1"/>
</dbReference>
<reference evidence="10" key="1">
    <citation type="submission" date="2025-08" db="UniProtKB">
        <authorList>
            <consortium name="RefSeq"/>
        </authorList>
    </citation>
    <scope>IDENTIFICATION</scope>
    <source>
        <strain evidence="10">11010-0011.00</strain>
        <tissue evidence="10">Whole body</tissue>
    </source>
</reference>
<comment type="pathway">
    <text evidence="2 8">Polyol metabolism; myo-inositol biosynthesis; myo-inositol from D-glucose 6-phosphate: step 2/2.</text>
</comment>
<organism evidence="9 10">
    <name type="scientific">Drosophila lebanonensis</name>
    <name type="common">Fruit fly</name>
    <name type="synonym">Scaptodrosophila lebanonensis</name>
    <dbReference type="NCBI Taxonomy" id="7225"/>
    <lineage>
        <taxon>Eukaryota</taxon>
        <taxon>Metazoa</taxon>
        <taxon>Ecdysozoa</taxon>
        <taxon>Arthropoda</taxon>
        <taxon>Hexapoda</taxon>
        <taxon>Insecta</taxon>
        <taxon>Pterygota</taxon>
        <taxon>Neoptera</taxon>
        <taxon>Endopterygota</taxon>
        <taxon>Diptera</taxon>
        <taxon>Brachycera</taxon>
        <taxon>Muscomorpha</taxon>
        <taxon>Ephydroidea</taxon>
        <taxon>Drosophilidae</taxon>
        <taxon>Scaptodrosophila</taxon>
    </lineage>
</organism>
<comment type="catalytic activity">
    <reaction evidence="8">
        <text>a myo-inositol phosphate + H2O = myo-inositol + phosphate</text>
        <dbReference type="Rhea" id="RHEA:24056"/>
        <dbReference type="ChEBI" id="CHEBI:15377"/>
        <dbReference type="ChEBI" id="CHEBI:17268"/>
        <dbReference type="ChEBI" id="CHEBI:43474"/>
        <dbReference type="ChEBI" id="CHEBI:84139"/>
        <dbReference type="EC" id="3.1.3.25"/>
    </reaction>
</comment>
<evidence type="ECO:0000256" key="8">
    <source>
        <dbReference type="RuleBase" id="RU364068"/>
    </source>
</evidence>
<evidence type="ECO:0000313" key="9">
    <source>
        <dbReference type="Proteomes" id="UP000504634"/>
    </source>
</evidence>
<dbReference type="PRINTS" id="PR00378">
    <property type="entry name" value="LIIMPHPHTASE"/>
</dbReference>
<dbReference type="GO" id="GO:0008934">
    <property type="term" value="F:inositol monophosphate 1-phosphatase activity"/>
    <property type="evidence" value="ECO:0007669"/>
    <property type="project" value="InterPro"/>
</dbReference>
<dbReference type="GO" id="GO:0006021">
    <property type="term" value="P:inositol biosynthetic process"/>
    <property type="evidence" value="ECO:0007669"/>
    <property type="project" value="UniProtKB-UniPathway"/>
</dbReference>
<dbReference type="FunFam" id="3.40.190.80:FF:000002">
    <property type="entry name" value="Inositol-1-monophosphatase"/>
    <property type="match status" value="1"/>
</dbReference>
<dbReference type="FunFam" id="3.30.540.10:FF:000004">
    <property type="entry name" value="Inositol-1-monophosphatase"/>
    <property type="match status" value="1"/>
</dbReference>
<dbReference type="UniPathway" id="UPA00823">
    <property type="reaction ID" value="UER00788"/>
</dbReference>
<dbReference type="Proteomes" id="UP000504634">
    <property type="component" value="Unplaced"/>
</dbReference>
<dbReference type="InterPro" id="IPR033942">
    <property type="entry name" value="IMPase"/>
</dbReference>
<dbReference type="GO" id="GO:0046854">
    <property type="term" value="P:phosphatidylinositol phosphate biosynthetic process"/>
    <property type="evidence" value="ECO:0007669"/>
    <property type="project" value="InterPro"/>
</dbReference>
<dbReference type="RefSeq" id="XP_030387342.1">
    <property type="nucleotide sequence ID" value="XM_030531482.1"/>
</dbReference>
<feature type="binding site" evidence="7">
    <location>
        <position position="98"/>
    </location>
    <ligand>
        <name>Mg(2+)</name>
        <dbReference type="ChEBI" id="CHEBI:18420"/>
        <label>1</label>
        <note>catalytic</note>
    </ligand>
</feature>
<dbReference type="EC" id="3.1.3.25" evidence="8"/>
<dbReference type="InterPro" id="IPR020552">
    <property type="entry name" value="Inositol_monoPase_Li-sen"/>
</dbReference>
<dbReference type="Pfam" id="PF00459">
    <property type="entry name" value="Inositol_P"/>
    <property type="match status" value="1"/>
</dbReference>
<dbReference type="Gene3D" id="3.40.190.80">
    <property type="match status" value="1"/>
</dbReference>
<dbReference type="InterPro" id="IPR020550">
    <property type="entry name" value="Inositol_monophosphatase_CS"/>
</dbReference>
<proteinExistence type="inferred from homology"/>
<dbReference type="SUPFAM" id="SSF56655">
    <property type="entry name" value="Carbohydrate phosphatase"/>
    <property type="match status" value="1"/>
</dbReference>
<evidence type="ECO:0000313" key="10">
    <source>
        <dbReference type="RefSeq" id="XP_030387342.1"/>
    </source>
</evidence>
<evidence type="ECO:0000256" key="6">
    <source>
        <dbReference type="ARBA" id="ARBA00022842"/>
    </source>
</evidence>
<sequence length="286" mass="31569">MATQTQIDELYEFIFPLAVRAGNILLEGYQEAGKAVSLKSGGFYDVVTEYDNKIEEFLMREILAKYPDHKFIGEEDTAKNDNITKELTDAPTWIIDPIDGTSNFIKQIPHVCVSIGLSINKQIVLGIANNPPQQKLYTAKLGQGAYCNGEPIHVSTCARISEANVAYEVCLLHAAKIRNKHIKRIYHVGAQARRLLAYSCVVDSLCMVAAGNLDAFHIEDMYPWDCAAGYLLISEAGGVVTHPYGGPYNIMKPDLICAGTESLRNEMEQLIRRADREKSVGGGEIA</sequence>
<accession>A0A6J2UJG1</accession>
<dbReference type="PRINTS" id="PR00377">
    <property type="entry name" value="IMPHPHTASES"/>
</dbReference>
<feature type="binding site" evidence="7">
    <location>
        <position position="225"/>
    </location>
    <ligand>
        <name>Mg(2+)</name>
        <dbReference type="ChEBI" id="CHEBI:18420"/>
        <label>1</label>
        <note>catalytic</note>
    </ligand>
</feature>
<keyword evidence="6 7" id="KW-0460">Magnesium</keyword>
<dbReference type="GeneID" id="115633962"/>
<evidence type="ECO:0000256" key="2">
    <source>
        <dbReference type="ARBA" id="ARBA00005152"/>
    </source>
</evidence>
<dbReference type="InterPro" id="IPR000760">
    <property type="entry name" value="Inositol_monophosphatase-like"/>
</dbReference>
<evidence type="ECO:0000256" key="5">
    <source>
        <dbReference type="ARBA" id="ARBA00022801"/>
    </source>
</evidence>
<evidence type="ECO:0000256" key="1">
    <source>
        <dbReference type="ARBA" id="ARBA00001946"/>
    </source>
</evidence>
<dbReference type="GO" id="GO:0046872">
    <property type="term" value="F:metal ion binding"/>
    <property type="evidence" value="ECO:0007669"/>
    <property type="project" value="UniProtKB-KW"/>
</dbReference>
<dbReference type="OrthoDB" id="10254945at2759"/>
<gene>
    <name evidence="10" type="primary">LOC115633962</name>
</gene>
<evidence type="ECO:0000256" key="4">
    <source>
        <dbReference type="ARBA" id="ARBA00022723"/>
    </source>
</evidence>
<feature type="binding site" evidence="7">
    <location>
        <position position="99"/>
    </location>
    <ligand>
        <name>Mg(2+)</name>
        <dbReference type="ChEBI" id="CHEBI:18420"/>
        <label>1</label>
        <note>catalytic</note>
    </ligand>
</feature>
<dbReference type="PANTHER" id="PTHR20854:SF25">
    <property type="entry name" value="INOSITOL-1-MONOPHOSPHATASE"/>
    <property type="match status" value="1"/>
</dbReference>
<feature type="binding site" evidence="7">
    <location>
        <position position="96"/>
    </location>
    <ligand>
        <name>Mg(2+)</name>
        <dbReference type="ChEBI" id="CHEBI:18420"/>
        <label>1</label>
        <note>catalytic</note>
    </ligand>
</feature>